<evidence type="ECO:0000313" key="4">
    <source>
        <dbReference type="Proteomes" id="UP000053593"/>
    </source>
</evidence>
<proteinExistence type="predicted"/>
<feature type="compositionally biased region" description="Low complexity" evidence="1">
    <location>
        <begin position="157"/>
        <end position="183"/>
    </location>
</feature>
<dbReference type="OrthoDB" id="3004867at2759"/>
<feature type="region of interest" description="Disordered" evidence="1">
    <location>
        <begin position="147"/>
        <end position="183"/>
    </location>
</feature>
<feature type="region of interest" description="Disordered" evidence="1">
    <location>
        <begin position="231"/>
        <end position="261"/>
    </location>
</feature>
<keyword evidence="2" id="KW-0812">Transmembrane</keyword>
<reference evidence="3 4" key="1">
    <citation type="submission" date="2014-04" db="EMBL/GenBank/DDBJ databases">
        <title>Evolutionary Origins and Diversification of the Mycorrhizal Mutualists.</title>
        <authorList>
            <consortium name="DOE Joint Genome Institute"/>
            <consortium name="Mycorrhizal Genomics Consortium"/>
            <person name="Kohler A."/>
            <person name="Kuo A."/>
            <person name="Nagy L.G."/>
            <person name="Floudas D."/>
            <person name="Copeland A."/>
            <person name="Barry K.W."/>
            <person name="Cichocki N."/>
            <person name="Veneault-Fourrey C."/>
            <person name="LaButti K."/>
            <person name="Lindquist E.A."/>
            <person name="Lipzen A."/>
            <person name="Lundell T."/>
            <person name="Morin E."/>
            <person name="Murat C."/>
            <person name="Riley R."/>
            <person name="Ohm R."/>
            <person name="Sun H."/>
            <person name="Tunlid A."/>
            <person name="Henrissat B."/>
            <person name="Grigoriev I.V."/>
            <person name="Hibbett D.S."/>
            <person name="Martin F."/>
        </authorList>
    </citation>
    <scope>NUCLEOTIDE SEQUENCE [LARGE SCALE GENOMIC DNA]</scope>
    <source>
        <strain evidence="3 4">FD-317 M1</strain>
    </source>
</reference>
<organism evidence="3 4">
    <name type="scientific">Collybiopsis luxurians FD-317 M1</name>
    <dbReference type="NCBI Taxonomy" id="944289"/>
    <lineage>
        <taxon>Eukaryota</taxon>
        <taxon>Fungi</taxon>
        <taxon>Dikarya</taxon>
        <taxon>Basidiomycota</taxon>
        <taxon>Agaricomycotina</taxon>
        <taxon>Agaricomycetes</taxon>
        <taxon>Agaricomycetidae</taxon>
        <taxon>Agaricales</taxon>
        <taxon>Marasmiineae</taxon>
        <taxon>Omphalotaceae</taxon>
        <taxon>Collybiopsis</taxon>
        <taxon>Collybiopsis luxurians</taxon>
    </lineage>
</organism>
<name>A0A0D0CSH4_9AGAR</name>
<keyword evidence="4" id="KW-1185">Reference proteome</keyword>
<dbReference type="Gene3D" id="2.60.120.260">
    <property type="entry name" value="Galactose-binding domain-like"/>
    <property type="match status" value="1"/>
</dbReference>
<keyword evidence="2" id="KW-1133">Transmembrane helix</keyword>
<evidence type="ECO:0000256" key="1">
    <source>
        <dbReference type="SAM" id="MobiDB-lite"/>
    </source>
</evidence>
<keyword evidence="2" id="KW-0472">Membrane</keyword>
<dbReference type="HOGENOM" id="CLU_741974_0_0_1"/>
<feature type="transmembrane region" description="Helical" evidence="2">
    <location>
        <begin position="193"/>
        <end position="215"/>
    </location>
</feature>
<dbReference type="Proteomes" id="UP000053593">
    <property type="component" value="Unassembled WGS sequence"/>
</dbReference>
<feature type="compositionally biased region" description="Low complexity" evidence="1">
    <location>
        <begin position="231"/>
        <end position="241"/>
    </location>
</feature>
<accession>A0A0D0CSH4</accession>
<sequence>MFPSLVHSATKNITIDDSDTSIAYSPASAWGTSTPSNPLDYGGFHHLSSDSDATATFLFNGTAVYILAPLWPYNVGATVSVDGGPADNVSMVDKSQTANGGPETVQSTAVWGKTGLDDEQHAVVVGFNSGMNYLALDGIMDLRYTIPEDSPSSSDLPTHTSTPESSPTSQGILSPTVIQSSSSASTHTSTKRFIIIAVVGTFLLLSIAAFAYNAIQRRAAARRLRHQNILGGSSSRSYSRSSGKRDTASEGKSDALNSPMESVFFNPDPTGGSQKAENVWEEPAWINTPNGHIGGNLYHNMPTELVQQTGQHQPFLEHLMDLDNAGGIMHPTLPSRLHPYAPKKPSKLGLSSVVAPETVLVKDPRPLPPLPHEETT</sequence>
<feature type="compositionally biased region" description="Basic and acidic residues" evidence="1">
    <location>
        <begin position="243"/>
        <end position="253"/>
    </location>
</feature>
<protein>
    <submittedName>
        <fullName evidence="3">Uncharacterized protein</fullName>
    </submittedName>
</protein>
<evidence type="ECO:0000256" key="2">
    <source>
        <dbReference type="SAM" id="Phobius"/>
    </source>
</evidence>
<dbReference type="AlphaFoldDB" id="A0A0D0CSH4"/>
<evidence type="ECO:0000313" key="3">
    <source>
        <dbReference type="EMBL" id="KIK62287.1"/>
    </source>
</evidence>
<dbReference type="EMBL" id="KN834768">
    <property type="protein sequence ID" value="KIK62287.1"/>
    <property type="molecule type" value="Genomic_DNA"/>
</dbReference>
<gene>
    <name evidence="3" type="ORF">GYMLUDRAFT_242964</name>
</gene>